<dbReference type="Proteomes" id="UP000297280">
    <property type="component" value="Unassembled WGS sequence"/>
</dbReference>
<protein>
    <submittedName>
        <fullName evidence="2">Uncharacterized protein</fullName>
    </submittedName>
</protein>
<evidence type="ECO:0000313" key="3">
    <source>
        <dbReference type="Proteomes" id="UP000297280"/>
    </source>
</evidence>
<reference evidence="2 3" key="1">
    <citation type="submission" date="2017-12" db="EMBL/GenBank/DDBJ databases">
        <title>Comparative genomics of Botrytis spp.</title>
        <authorList>
            <person name="Valero-Jimenez C.A."/>
            <person name="Tapia P."/>
            <person name="Veloso J."/>
            <person name="Silva-Moreno E."/>
            <person name="Staats M."/>
            <person name="Valdes J.H."/>
            <person name="Van Kan J.A.L."/>
        </authorList>
    </citation>
    <scope>NUCLEOTIDE SEQUENCE [LARGE SCALE GENOMIC DNA]</scope>
    <source>
        <strain evidence="2 3">MUCL3349</strain>
    </source>
</reference>
<dbReference type="AlphaFoldDB" id="A0A4Z1L3A3"/>
<feature type="region of interest" description="Disordered" evidence="1">
    <location>
        <begin position="64"/>
        <end position="111"/>
    </location>
</feature>
<name>A0A4Z1L3A3_9HELO</name>
<proteinExistence type="predicted"/>
<feature type="compositionally biased region" description="Acidic residues" evidence="1">
    <location>
        <begin position="78"/>
        <end position="87"/>
    </location>
</feature>
<evidence type="ECO:0000313" key="2">
    <source>
        <dbReference type="EMBL" id="TGO91043.1"/>
    </source>
</evidence>
<comment type="caution">
    <text evidence="2">The sequence shown here is derived from an EMBL/GenBank/DDBJ whole genome shotgun (WGS) entry which is preliminary data.</text>
</comment>
<organism evidence="2 3">
    <name type="scientific">Botrytis porri</name>
    <dbReference type="NCBI Taxonomy" id="87229"/>
    <lineage>
        <taxon>Eukaryota</taxon>
        <taxon>Fungi</taxon>
        <taxon>Dikarya</taxon>
        <taxon>Ascomycota</taxon>
        <taxon>Pezizomycotina</taxon>
        <taxon>Leotiomycetes</taxon>
        <taxon>Helotiales</taxon>
        <taxon>Sclerotiniaceae</taxon>
        <taxon>Botrytis</taxon>
    </lineage>
</organism>
<feature type="compositionally biased region" description="Basic and acidic residues" evidence="1">
    <location>
        <begin position="64"/>
        <end position="73"/>
    </location>
</feature>
<gene>
    <name evidence="2" type="ORF">BPOR_0041g00060</name>
</gene>
<dbReference type="EMBL" id="PQXO01000041">
    <property type="protein sequence ID" value="TGO91043.1"/>
    <property type="molecule type" value="Genomic_DNA"/>
</dbReference>
<accession>A0A4Z1L3A3</accession>
<keyword evidence="3" id="KW-1185">Reference proteome</keyword>
<evidence type="ECO:0000256" key="1">
    <source>
        <dbReference type="SAM" id="MobiDB-lite"/>
    </source>
</evidence>
<feature type="compositionally biased region" description="Basic and acidic residues" evidence="1">
    <location>
        <begin position="88"/>
        <end position="104"/>
    </location>
</feature>
<sequence length="147" mass="17519">MDNLSDTESMNICPAYKMRYERRVIKSGNGLCAMCWERQERKEKYVRERERVLEEKIRERIGGKGRGMEKENGRMLGDIDEEVEEGLEERGENWKRERKEKGREENEENEYFLQETEKKTWILEGNGRVRKKLDGNEGKGVRNGWLG</sequence>